<sequence>MQREATHVEAREASELRELLEKISQSRGTGKGAAPCEEDLCNNWAVLVGIFDAQAMVVEVEVEPAGNVERKREDPTF</sequence>
<dbReference type="AlphaFoldDB" id="A0AB34JFV2"/>
<organism evidence="1 2">
    <name type="scientific">Prymnesium parvum</name>
    <name type="common">Toxic golden alga</name>
    <dbReference type="NCBI Taxonomy" id="97485"/>
    <lineage>
        <taxon>Eukaryota</taxon>
        <taxon>Haptista</taxon>
        <taxon>Haptophyta</taxon>
        <taxon>Prymnesiophyceae</taxon>
        <taxon>Prymnesiales</taxon>
        <taxon>Prymnesiaceae</taxon>
        <taxon>Prymnesium</taxon>
    </lineage>
</organism>
<keyword evidence="2" id="KW-1185">Reference proteome</keyword>
<accession>A0AB34JFV2</accession>
<name>A0AB34JFV2_PRYPA</name>
<gene>
    <name evidence="1" type="ORF">AB1Y20_023580</name>
</gene>
<reference evidence="1 2" key="1">
    <citation type="journal article" date="2024" name="Science">
        <title>Giant polyketide synthase enzymes in the biosynthesis of giant marine polyether toxins.</title>
        <authorList>
            <person name="Fallon T.R."/>
            <person name="Shende V.V."/>
            <person name="Wierzbicki I.H."/>
            <person name="Pendleton A.L."/>
            <person name="Watervoot N.F."/>
            <person name="Auber R.P."/>
            <person name="Gonzalez D.J."/>
            <person name="Wisecaver J.H."/>
            <person name="Moore B.S."/>
        </authorList>
    </citation>
    <scope>NUCLEOTIDE SEQUENCE [LARGE SCALE GENOMIC DNA]</scope>
    <source>
        <strain evidence="1 2">12B1</strain>
    </source>
</reference>
<proteinExistence type="predicted"/>
<evidence type="ECO:0000313" key="2">
    <source>
        <dbReference type="Proteomes" id="UP001515480"/>
    </source>
</evidence>
<evidence type="ECO:0000313" key="1">
    <source>
        <dbReference type="EMBL" id="KAL1520107.1"/>
    </source>
</evidence>
<dbReference type="Proteomes" id="UP001515480">
    <property type="component" value="Unassembled WGS sequence"/>
</dbReference>
<protein>
    <submittedName>
        <fullName evidence="1">Uncharacterized protein</fullName>
    </submittedName>
</protein>
<comment type="caution">
    <text evidence="1">The sequence shown here is derived from an EMBL/GenBank/DDBJ whole genome shotgun (WGS) entry which is preliminary data.</text>
</comment>
<dbReference type="EMBL" id="JBGBPQ010000009">
    <property type="protein sequence ID" value="KAL1520107.1"/>
    <property type="molecule type" value="Genomic_DNA"/>
</dbReference>